<dbReference type="KEGG" id="bbrx:BRETT_000509"/>
<name>A0A871R9F5_DEKBR</name>
<dbReference type="OrthoDB" id="424974at2759"/>
<dbReference type="InterPro" id="IPR021858">
    <property type="entry name" value="Fun_TF"/>
</dbReference>
<evidence type="ECO:0000256" key="1">
    <source>
        <dbReference type="ARBA" id="ARBA00004123"/>
    </source>
</evidence>
<dbReference type="EMBL" id="CP063136">
    <property type="protein sequence ID" value="QOU20795.1"/>
    <property type="molecule type" value="Genomic_DNA"/>
</dbReference>
<sequence>MTTQNDGSTGIPNIQSMINSDDSKKSNFCLNGTNSQRISYCAQKNAQIYDKTSIGRDQIDTNGQMYPRYSSYPLSPLSTFTIPNFDSDLSASSLAHGLSEIITTKIDEAGFGDDAISSIDNLLAIDTQPTNVATQVTSNNLGSMQSYSDLLEFLQGGDYYKSQSDDSSIKNTPNIDDYVPGVNDAFMRQKFLPSFISHPPSVESFEFCGDHKRYLESFCNDFSRVITPLTVAPDKNPVRDIILTYAKNNNYLLAVVLSCGALQLHRKTHIEKDKAAYGLYLWICIKLLSTVLSDEKKITEKIEPMILTLLLLASYTAVSNIQKWRPHLKAAKELLAAYAPRKDSTGYSESSYVLAFCRTWYTSIEVIAGLTASKGGTIDSETEIDSLIFDLPDMRYYLQLMNISRKDDFNLFYGYTNSLAVSLQKLAKYMQRIKKYKKSIKTHVTSSPNITVEELQSLMHNIWKNQNFFIISKNGIIPKDHFILPENYIRAPPGFEPLSYEAIEKLELVDGRTEYISWYDICQQSYAWTALLLVFTRIQELPPKHYLVKQTVHKILSLMIFLHAKKTVTGYVMMLLQCSVYITGLNCTDICDRQLVLKFFDNLNVMGNISAKVNKAKLIRVWKKYDSNGGKTTVVCGSDSDDDDNEIPKDIISY</sequence>
<dbReference type="GO" id="GO:0045944">
    <property type="term" value="P:positive regulation of transcription by RNA polymerase II"/>
    <property type="evidence" value="ECO:0007669"/>
    <property type="project" value="TreeGrafter"/>
</dbReference>
<comment type="subcellular location">
    <subcellularLocation>
        <location evidence="1">Nucleus</location>
    </subcellularLocation>
</comment>
<protein>
    <recommendedName>
        <fullName evidence="5">Transcription factor domain-containing protein</fullName>
    </recommendedName>
</protein>
<dbReference type="Pfam" id="PF11951">
    <property type="entry name" value="Fungal_trans_2"/>
    <property type="match status" value="1"/>
</dbReference>
<dbReference type="PANTHER" id="PTHR37534">
    <property type="entry name" value="TRANSCRIPTIONAL ACTIVATOR PROTEIN UGA3"/>
    <property type="match status" value="1"/>
</dbReference>
<reference evidence="3" key="1">
    <citation type="submission" date="2020-10" db="EMBL/GenBank/DDBJ databases">
        <authorList>
            <person name="Palmer J.M."/>
        </authorList>
    </citation>
    <scope>NUCLEOTIDE SEQUENCE</scope>
    <source>
        <strain evidence="3">UCD 2041</strain>
    </source>
</reference>
<evidence type="ECO:0000313" key="3">
    <source>
        <dbReference type="EMBL" id="QOU20795.1"/>
    </source>
</evidence>
<accession>A0A871R9F5</accession>
<gene>
    <name evidence="3" type="ORF">BRETT_000509</name>
</gene>
<dbReference type="GeneID" id="64572434"/>
<dbReference type="PANTHER" id="PTHR37534:SF49">
    <property type="entry name" value="LYSINE BIOSYNTHESIS REGULATORY PROTEIN LYS14"/>
    <property type="match status" value="1"/>
</dbReference>
<dbReference type="Proteomes" id="UP000663131">
    <property type="component" value="Chromosome 8"/>
</dbReference>
<organism evidence="3 4">
    <name type="scientific">Dekkera bruxellensis</name>
    <name type="common">Brettanomyces custersii</name>
    <dbReference type="NCBI Taxonomy" id="5007"/>
    <lineage>
        <taxon>Eukaryota</taxon>
        <taxon>Fungi</taxon>
        <taxon>Dikarya</taxon>
        <taxon>Ascomycota</taxon>
        <taxon>Saccharomycotina</taxon>
        <taxon>Pichiomycetes</taxon>
        <taxon>Pichiales</taxon>
        <taxon>Pichiaceae</taxon>
        <taxon>Brettanomyces</taxon>
    </lineage>
</organism>
<keyword evidence="2" id="KW-0539">Nucleus</keyword>
<dbReference type="GO" id="GO:0000976">
    <property type="term" value="F:transcription cis-regulatory region binding"/>
    <property type="evidence" value="ECO:0007669"/>
    <property type="project" value="TreeGrafter"/>
</dbReference>
<evidence type="ECO:0000313" key="4">
    <source>
        <dbReference type="Proteomes" id="UP000663131"/>
    </source>
</evidence>
<reference evidence="3" key="2">
    <citation type="journal article" name="BMC Genomics">
        <title>New genome assemblies reveal patterns of domestication and adaptation across Brettanomyces (Dekkera) species.</title>
        <authorList>
            <person name="Roach M.J."/>
            <person name="Borneman A.R."/>
        </authorList>
    </citation>
    <scope>NUCLEOTIDE SEQUENCE</scope>
    <source>
        <strain evidence="3">UCD 2041</strain>
    </source>
</reference>
<evidence type="ECO:0008006" key="5">
    <source>
        <dbReference type="Google" id="ProtNLM"/>
    </source>
</evidence>
<dbReference type="GO" id="GO:0005634">
    <property type="term" value="C:nucleus"/>
    <property type="evidence" value="ECO:0007669"/>
    <property type="project" value="UniProtKB-SubCell"/>
</dbReference>
<proteinExistence type="predicted"/>
<dbReference type="GO" id="GO:0003700">
    <property type="term" value="F:DNA-binding transcription factor activity"/>
    <property type="evidence" value="ECO:0007669"/>
    <property type="project" value="TreeGrafter"/>
</dbReference>
<dbReference type="AlphaFoldDB" id="A0A871R9F5"/>
<evidence type="ECO:0000256" key="2">
    <source>
        <dbReference type="ARBA" id="ARBA00023242"/>
    </source>
</evidence>
<dbReference type="RefSeq" id="XP_041137288.1">
    <property type="nucleotide sequence ID" value="XM_041279074.1"/>
</dbReference>